<keyword evidence="2 5" id="KW-0808">Transferase</keyword>
<dbReference type="HOGENOM" id="CLU_041220_3_1_11"/>
<dbReference type="NCBIfam" id="NF000337">
    <property type="entry name" value="erm_SHROVE"/>
    <property type="match status" value="1"/>
</dbReference>
<dbReference type="Gene3D" id="3.40.50.150">
    <property type="entry name" value="Vaccinia Virus protein VP39"/>
    <property type="match status" value="1"/>
</dbReference>
<evidence type="ECO:0000313" key="8">
    <source>
        <dbReference type="Proteomes" id="UP000000844"/>
    </source>
</evidence>
<name>D3Q6A0_STANL</name>
<evidence type="ECO:0000256" key="2">
    <source>
        <dbReference type="ARBA" id="ARBA00022679"/>
    </source>
</evidence>
<sequence>MARSSSPVRAPKRRRLSQNFLTEPRVAAAVVRLSGVTRADLVVEIGPGRGILTQAIARKAGRVLAYELDPVLAKRLAARYGDDPRVHCVHRDFLSTSPPREPFSIVANIPYARTSAIVEWCLKARELDAATLITQLEYARKRSGDYGRWSQVTVESWPRFEWRLLGRVDRYKFDPVPRVDSGILRLERRETALLPGSAMADYQRFVALGFTGVGGSLAASLRREFGDRAVRRAFARAEVHPAAVVAFVTPPQWIELFTQLCGLSVAVPRLGTTGPGHG</sequence>
<dbReference type="PROSITE" id="PS01131">
    <property type="entry name" value="RRNA_A_DIMETH"/>
    <property type="match status" value="1"/>
</dbReference>
<dbReference type="GO" id="GO:0000179">
    <property type="term" value="F:rRNA (adenine-N6,N6-)-dimethyltransferase activity"/>
    <property type="evidence" value="ECO:0007669"/>
    <property type="project" value="UniProtKB-UniRule"/>
</dbReference>
<dbReference type="Pfam" id="PF00398">
    <property type="entry name" value="RrnaAD"/>
    <property type="match status" value="1"/>
</dbReference>
<dbReference type="STRING" id="446470.Snas_2596"/>
<protein>
    <submittedName>
        <fullName evidence="7">rRNA (Adenine-N(6)-)-methyltransferase</fullName>
    </submittedName>
</protein>
<reference evidence="7 8" key="1">
    <citation type="journal article" date="2009" name="Stand. Genomic Sci.">
        <title>Complete genome sequence of Stackebrandtia nassauensis type strain (LLR-40K-21).</title>
        <authorList>
            <person name="Munk C."/>
            <person name="Lapidus A."/>
            <person name="Copeland A."/>
            <person name="Jando M."/>
            <person name="Mayilraj S."/>
            <person name="Glavina Del Rio T."/>
            <person name="Nolan M."/>
            <person name="Chen F."/>
            <person name="Lucas S."/>
            <person name="Tice H."/>
            <person name="Cheng J.F."/>
            <person name="Han C."/>
            <person name="Detter J.C."/>
            <person name="Bruce D."/>
            <person name="Goodwin L."/>
            <person name="Chain P."/>
            <person name="Pitluck S."/>
            <person name="Goker M."/>
            <person name="Ovchinikova G."/>
            <person name="Pati A."/>
            <person name="Ivanova N."/>
            <person name="Mavromatis K."/>
            <person name="Chen A."/>
            <person name="Palaniappan K."/>
            <person name="Land M."/>
            <person name="Hauser L."/>
            <person name="Chang Y.J."/>
            <person name="Jeffries C.D."/>
            <person name="Bristow J."/>
            <person name="Eisen J.A."/>
            <person name="Markowitz V."/>
            <person name="Hugenholtz P."/>
            <person name="Kyrpides N.C."/>
            <person name="Klenk H.P."/>
        </authorList>
    </citation>
    <scope>NUCLEOTIDE SEQUENCE [LARGE SCALE GENOMIC DNA]</scope>
    <source>
        <strain evidence="8">DSM 44728 / CIP 108903 / NRRL B-16338 / NBRC 102104 / LLR-40K-21</strain>
    </source>
</reference>
<evidence type="ECO:0000259" key="6">
    <source>
        <dbReference type="SMART" id="SM00650"/>
    </source>
</evidence>
<evidence type="ECO:0000256" key="5">
    <source>
        <dbReference type="PROSITE-ProRule" id="PRU01026"/>
    </source>
</evidence>
<dbReference type="Proteomes" id="UP000000844">
    <property type="component" value="Chromosome"/>
</dbReference>
<dbReference type="PROSITE" id="PS51689">
    <property type="entry name" value="SAM_RNA_A_N6_MT"/>
    <property type="match status" value="1"/>
</dbReference>
<organism evidence="7 8">
    <name type="scientific">Stackebrandtia nassauensis (strain DSM 44728 / CIP 108903 / NRRL B-16338 / NBRC 102104 / LLR-40K-21)</name>
    <dbReference type="NCBI Taxonomy" id="446470"/>
    <lineage>
        <taxon>Bacteria</taxon>
        <taxon>Bacillati</taxon>
        <taxon>Actinomycetota</taxon>
        <taxon>Actinomycetes</taxon>
        <taxon>Glycomycetales</taxon>
        <taxon>Glycomycetaceae</taxon>
        <taxon>Stackebrandtia</taxon>
    </lineage>
</organism>
<evidence type="ECO:0000256" key="1">
    <source>
        <dbReference type="ARBA" id="ARBA00022603"/>
    </source>
</evidence>
<keyword evidence="4 5" id="KW-0694">RNA-binding</keyword>
<feature type="binding site" evidence="5">
    <location>
        <position position="46"/>
    </location>
    <ligand>
        <name>S-adenosyl-L-methionine</name>
        <dbReference type="ChEBI" id="CHEBI:59789"/>
    </ligand>
</feature>
<dbReference type="NCBIfam" id="NF000499">
    <property type="entry name" value="Erm23S_rRNA_broad"/>
    <property type="match status" value="1"/>
</dbReference>
<feature type="binding site" evidence="5">
    <location>
        <position position="19"/>
    </location>
    <ligand>
        <name>S-adenosyl-L-methionine</name>
        <dbReference type="ChEBI" id="CHEBI:59789"/>
    </ligand>
</feature>
<dbReference type="GO" id="GO:0003723">
    <property type="term" value="F:RNA binding"/>
    <property type="evidence" value="ECO:0007669"/>
    <property type="project" value="UniProtKB-UniRule"/>
</dbReference>
<dbReference type="OrthoDB" id="3616874at2"/>
<evidence type="ECO:0000256" key="4">
    <source>
        <dbReference type="ARBA" id="ARBA00022884"/>
    </source>
</evidence>
<dbReference type="RefSeq" id="WP_013017846.1">
    <property type="nucleotide sequence ID" value="NC_013947.1"/>
</dbReference>
<feature type="binding site" evidence="5">
    <location>
        <position position="21"/>
    </location>
    <ligand>
        <name>S-adenosyl-L-methionine</name>
        <dbReference type="ChEBI" id="CHEBI:59789"/>
    </ligand>
</feature>
<dbReference type="SUPFAM" id="SSF53335">
    <property type="entry name" value="S-adenosyl-L-methionine-dependent methyltransferases"/>
    <property type="match status" value="1"/>
</dbReference>
<evidence type="ECO:0000313" key="7">
    <source>
        <dbReference type="EMBL" id="ADD42275.1"/>
    </source>
</evidence>
<dbReference type="InterPro" id="IPR029063">
    <property type="entry name" value="SAM-dependent_MTases_sf"/>
</dbReference>
<dbReference type="InterPro" id="IPR020596">
    <property type="entry name" value="rRNA_Ade_Mease_Trfase_CS"/>
</dbReference>
<keyword evidence="8" id="KW-1185">Reference proteome</keyword>
<dbReference type="GO" id="GO:0005829">
    <property type="term" value="C:cytosol"/>
    <property type="evidence" value="ECO:0007669"/>
    <property type="project" value="TreeGrafter"/>
</dbReference>
<dbReference type="PANTHER" id="PTHR11727:SF7">
    <property type="entry name" value="DIMETHYLADENOSINE TRANSFERASE-RELATED"/>
    <property type="match status" value="1"/>
</dbReference>
<dbReference type="PANTHER" id="PTHR11727">
    <property type="entry name" value="DIMETHYLADENOSINE TRANSFERASE"/>
    <property type="match status" value="1"/>
</dbReference>
<keyword evidence="3 5" id="KW-0949">S-adenosyl-L-methionine</keyword>
<feature type="binding site" evidence="5">
    <location>
        <position position="92"/>
    </location>
    <ligand>
        <name>S-adenosyl-L-methionine</name>
        <dbReference type="ChEBI" id="CHEBI:59789"/>
    </ligand>
</feature>
<evidence type="ECO:0000256" key="3">
    <source>
        <dbReference type="ARBA" id="ARBA00022691"/>
    </source>
</evidence>
<keyword evidence="1 5" id="KW-0489">Methyltransferase</keyword>
<dbReference type="eggNOG" id="COG0030">
    <property type="taxonomic scope" value="Bacteria"/>
</dbReference>
<dbReference type="InterPro" id="IPR020598">
    <property type="entry name" value="rRNA_Ade_methylase_Trfase_N"/>
</dbReference>
<dbReference type="KEGG" id="sna:Snas_2596"/>
<dbReference type="InterPro" id="IPR023165">
    <property type="entry name" value="rRNA_Ade_diMease-like_C"/>
</dbReference>
<dbReference type="SMART" id="SM00650">
    <property type="entry name" value="rADc"/>
    <property type="match status" value="1"/>
</dbReference>
<dbReference type="AlphaFoldDB" id="D3Q6A0"/>
<comment type="similarity">
    <text evidence="5">Belongs to the class I-like SAM-binding methyltransferase superfamily. rRNA adenine N(6)-methyltransferase family.</text>
</comment>
<dbReference type="Gene3D" id="1.10.8.100">
    <property type="entry name" value="Ribosomal RNA adenine dimethylase-like, domain 2"/>
    <property type="match status" value="1"/>
</dbReference>
<accession>D3Q6A0</accession>
<dbReference type="EMBL" id="CP001778">
    <property type="protein sequence ID" value="ADD42275.1"/>
    <property type="molecule type" value="Genomic_DNA"/>
</dbReference>
<feature type="domain" description="Ribosomal RNA adenine methylase transferase N-terminal" evidence="6">
    <location>
        <begin position="26"/>
        <end position="190"/>
    </location>
</feature>
<gene>
    <name evidence="7" type="ordered locus">Snas_2596</name>
</gene>
<dbReference type="InterPro" id="IPR001737">
    <property type="entry name" value="KsgA/Erm"/>
</dbReference>
<dbReference type="CDD" id="cd02440">
    <property type="entry name" value="AdoMet_MTases"/>
    <property type="match status" value="1"/>
</dbReference>
<proteinExistence type="inferred from homology"/>
<feature type="binding site" evidence="5">
    <location>
        <position position="108"/>
    </location>
    <ligand>
        <name>S-adenosyl-L-methionine</name>
        <dbReference type="ChEBI" id="CHEBI:59789"/>
    </ligand>
</feature>
<feature type="binding site" evidence="5">
    <location>
        <position position="67"/>
    </location>
    <ligand>
        <name>S-adenosyl-L-methionine</name>
        <dbReference type="ChEBI" id="CHEBI:59789"/>
    </ligand>
</feature>